<keyword evidence="7" id="KW-0131">Cell cycle</keyword>
<gene>
    <name evidence="11" type="primary">Atad5_0</name>
    <name evidence="11" type="ORF">g.81364</name>
</gene>
<proteinExistence type="inferred from homology"/>
<feature type="non-terminal residue" evidence="11">
    <location>
        <position position="1"/>
    </location>
</feature>
<evidence type="ECO:0000313" key="11">
    <source>
        <dbReference type="EMBL" id="JAT61735.1"/>
    </source>
</evidence>
<dbReference type="SMART" id="SM00382">
    <property type="entry name" value="AAA"/>
    <property type="match status" value="1"/>
</dbReference>
<dbReference type="GO" id="GO:0006281">
    <property type="term" value="P:DNA repair"/>
    <property type="evidence" value="ECO:0007669"/>
    <property type="project" value="InterPro"/>
</dbReference>
<dbReference type="Gene3D" id="3.40.50.300">
    <property type="entry name" value="P-loop containing nucleotide triphosphate hydrolases"/>
    <property type="match status" value="1"/>
</dbReference>
<accession>A0A1D1Z4A1</accession>
<evidence type="ECO:0000256" key="9">
    <source>
        <dbReference type="SAM" id="SignalP"/>
    </source>
</evidence>
<name>A0A1D1Z4A1_9ARAE</name>
<dbReference type="InterPro" id="IPR003593">
    <property type="entry name" value="AAA+_ATPase"/>
</dbReference>
<evidence type="ECO:0000256" key="6">
    <source>
        <dbReference type="ARBA" id="ARBA00023242"/>
    </source>
</evidence>
<dbReference type="GO" id="GO:0003682">
    <property type="term" value="F:chromatin binding"/>
    <property type="evidence" value="ECO:0007669"/>
    <property type="project" value="TreeGrafter"/>
</dbReference>
<organism evidence="11">
    <name type="scientific">Anthurium amnicola</name>
    <dbReference type="NCBI Taxonomy" id="1678845"/>
    <lineage>
        <taxon>Eukaryota</taxon>
        <taxon>Viridiplantae</taxon>
        <taxon>Streptophyta</taxon>
        <taxon>Embryophyta</taxon>
        <taxon>Tracheophyta</taxon>
        <taxon>Spermatophyta</taxon>
        <taxon>Magnoliopsida</taxon>
        <taxon>Liliopsida</taxon>
        <taxon>Araceae</taxon>
        <taxon>Pothoideae</taxon>
        <taxon>Potheae</taxon>
        <taxon>Anthurium</taxon>
    </lineage>
</organism>
<dbReference type="EMBL" id="GDJX01006201">
    <property type="protein sequence ID" value="JAT61735.1"/>
    <property type="molecule type" value="Transcribed_RNA"/>
</dbReference>
<dbReference type="Gene3D" id="1.10.8.60">
    <property type="match status" value="1"/>
</dbReference>
<sequence length="1398" mass="155208">IFTPWSTTRLFVLLLFPSSNPTRPSVPAPTPLSLHLPQEAELTLAPSLSVTTGVSSHSAMSGSGEQRLHAADDEVDTAEVVGICSSGRPRAEMKTPRRCVQTKLNFYMSPDGSGCGRGGKIEADETEEEGESSWSEDEGRRKPKRKRKAQSRTPKKAPMTSKEAVGFTTGSKKLLPPVTNGSDFFLKVSEKRLKQKHQRERGDVVDLTVEGDTCSKMLQSTCEKSYEQFQMQKPNFTPCKGLLSSITKESQFRWGLTSGKLSAAKDPSAQVLDKYQPNVHPCSESKNAEEGNVQASQTRATHPFFSSLKAAKRVSEFSLTTKVNKNYCCALDKDVLMSCRPMHVFEMFQDDNISLDWGPWKISERSLLDQAKYVTPESNLSPVSDRPIAPLKFDSTIQFSNLSRAILPHEEMHLDQFPEQAIDLSAWSGASAFLTDRRETYNQLVSYLKMLQFQGSKENLLFFRSTGSLDNERQDKPSQESLKLYQLHKSGTECSLWTNKYQPDRAVEVCGNTESVRFLCEWLKSWQERNLQTTKGSMTSNVYIDDDSDDSFYQNDSYSENEDDDSLGNVLLVTGPVGCGKSAAIYACAKEQGFQIIEVNASDERNGAHLKRKFGEAMDSHAIELRSTEDAVDLGRKHALPFMMESSVNTVAIKFKNETHNEASRLCKAPKSEHPVNFVGSQSSTCRFANKNLFLFEDVDAVLDEDHGFIATIMQLAETSKRPIVLTTNSKDPILPRALNKLVVDFTHPLTEELLAHIFMVCTAEGAPASPLLLERLIRSCQNDIRKTILHLQFWCQGERGQPDRNVQFTYSPLLFDLDAAHWVITKIIPWEIPCKLSLKVEEEISKSLSALAENLGIMHSLKEEDDMAEPIDALNTGEYETGTGTVRDIVLKSKSPISQNAEFLAPSSDHGEFSDDSESPLTFARRGANHRTDTVLSSQSGDVLAVDATIDFRCPNANSTLSPDACVMQSFQPVDLANCLNLAGEPFGEDANLSRDPFMIAEVASTSHVCDTYKSTCHPELSLVPETEITRNDGCLSMAVSSGHVSTDLEDFLMGNIGSIDSLSQAEVSNTDGSMLATNEFPANDFANIHEFNTESVHGNEEPGVSQKEAVVAFSRGYQLMDECSRAGFSMDFVSVDSLKCHPTVGSVEEAWRKLRNCHEDLKSCMTPGQKDAMKILDLALGLTDLISEADIFLRSCQSLTSDFLEPSTISFDEPCSSSWCDEHLKMASTFSQHGLCFYASKAATGQSNWDYENPVHLAREMLAASTSSMALGKLLTQKHMATNNLCRQRGSQTQPSKCGITLGRDLESMLCEAVRPIIPARLYMALKGPTFHEYVSFLSCMSKSENSRLSEKKDQFHRNRRARISRHYLQSHPFAFSPEDVSLMAGYGCFGEQGFR</sequence>
<evidence type="ECO:0000256" key="3">
    <source>
        <dbReference type="ARBA" id="ARBA00022741"/>
    </source>
</evidence>
<dbReference type="GO" id="GO:0033314">
    <property type="term" value="P:mitotic DNA replication checkpoint signaling"/>
    <property type="evidence" value="ECO:0007669"/>
    <property type="project" value="TreeGrafter"/>
</dbReference>
<reference evidence="11" key="1">
    <citation type="submission" date="2015-07" db="EMBL/GenBank/DDBJ databases">
        <title>Transcriptome Assembly of Anthurium amnicola.</title>
        <authorList>
            <person name="Suzuki J."/>
        </authorList>
    </citation>
    <scope>NUCLEOTIDE SEQUENCE</scope>
</reference>
<keyword evidence="5" id="KW-0067">ATP-binding</keyword>
<keyword evidence="3" id="KW-0547">Nucleotide-binding</keyword>
<feature type="compositionally biased region" description="Polar residues" evidence="8">
    <location>
        <begin position="53"/>
        <end position="64"/>
    </location>
</feature>
<evidence type="ECO:0000256" key="2">
    <source>
        <dbReference type="ARBA" id="ARBA00006168"/>
    </source>
</evidence>
<feature type="region of interest" description="Disordered" evidence="8">
    <location>
        <begin position="110"/>
        <end position="173"/>
    </location>
</feature>
<feature type="chain" id="PRO_5008900707" evidence="9">
    <location>
        <begin position="22"/>
        <end position="1398"/>
    </location>
</feature>
<dbReference type="InterPro" id="IPR004582">
    <property type="entry name" value="Checkpoint_prot_Rad17_Rad24"/>
</dbReference>
<comment type="similarity">
    <text evidence="2">Belongs to the rad17/RAD24 family.</text>
</comment>
<dbReference type="GO" id="GO:0005634">
    <property type="term" value="C:nucleus"/>
    <property type="evidence" value="ECO:0007669"/>
    <property type="project" value="UniProtKB-SubCell"/>
</dbReference>
<dbReference type="Pfam" id="PF00004">
    <property type="entry name" value="AAA"/>
    <property type="match status" value="1"/>
</dbReference>
<feature type="compositionally biased region" description="Acidic residues" evidence="8">
    <location>
        <begin position="124"/>
        <end position="136"/>
    </location>
</feature>
<dbReference type="GO" id="GO:0003689">
    <property type="term" value="F:DNA clamp loader activity"/>
    <property type="evidence" value="ECO:0007669"/>
    <property type="project" value="TreeGrafter"/>
</dbReference>
<evidence type="ECO:0000256" key="1">
    <source>
        <dbReference type="ARBA" id="ARBA00004123"/>
    </source>
</evidence>
<dbReference type="GO" id="GO:0005524">
    <property type="term" value="F:ATP binding"/>
    <property type="evidence" value="ECO:0007669"/>
    <property type="project" value="UniProtKB-KW"/>
</dbReference>
<feature type="compositionally biased region" description="Basic residues" evidence="8">
    <location>
        <begin position="141"/>
        <end position="155"/>
    </location>
</feature>
<feature type="signal peptide" evidence="9">
    <location>
        <begin position="1"/>
        <end position="21"/>
    </location>
</feature>
<evidence type="ECO:0000256" key="7">
    <source>
        <dbReference type="ARBA" id="ARBA00023306"/>
    </source>
</evidence>
<comment type="subcellular location">
    <subcellularLocation>
        <location evidence="1">Nucleus</location>
    </subcellularLocation>
</comment>
<feature type="region of interest" description="Disordered" evidence="8">
    <location>
        <begin position="53"/>
        <end position="73"/>
    </location>
</feature>
<dbReference type="InterPro" id="IPR003959">
    <property type="entry name" value="ATPase_AAA_core"/>
</dbReference>
<feature type="domain" description="AAA+ ATPase" evidence="10">
    <location>
        <begin position="567"/>
        <end position="750"/>
    </location>
</feature>
<dbReference type="PANTHER" id="PTHR12172:SF1">
    <property type="entry name" value="P-LOOP CONTAINING NUCLEOSIDE TRIPHOSPHATE HYDROLASES SUPERFAMILY PROTEIN"/>
    <property type="match status" value="1"/>
</dbReference>
<evidence type="ECO:0000256" key="5">
    <source>
        <dbReference type="ARBA" id="ARBA00022840"/>
    </source>
</evidence>
<dbReference type="GO" id="GO:0000077">
    <property type="term" value="P:DNA damage checkpoint signaling"/>
    <property type="evidence" value="ECO:0007669"/>
    <property type="project" value="TreeGrafter"/>
</dbReference>
<protein>
    <submittedName>
        <fullName evidence="11">ATPase family AAA domain-containing protein 5</fullName>
    </submittedName>
</protein>
<evidence type="ECO:0000256" key="8">
    <source>
        <dbReference type="SAM" id="MobiDB-lite"/>
    </source>
</evidence>
<keyword evidence="9" id="KW-0732">Signal</keyword>
<dbReference type="GO" id="GO:0016887">
    <property type="term" value="F:ATP hydrolysis activity"/>
    <property type="evidence" value="ECO:0007669"/>
    <property type="project" value="InterPro"/>
</dbReference>
<dbReference type="SUPFAM" id="SSF52540">
    <property type="entry name" value="P-loop containing nucleoside triphosphate hydrolases"/>
    <property type="match status" value="1"/>
</dbReference>
<dbReference type="PANTHER" id="PTHR12172">
    <property type="entry name" value="CELL CYCLE CHECKPOINT PROTEIN RAD17"/>
    <property type="match status" value="1"/>
</dbReference>
<keyword evidence="6" id="KW-0539">Nucleus</keyword>
<evidence type="ECO:0000259" key="10">
    <source>
        <dbReference type="SMART" id="SM00382"/>
    </source>
</evidence>
<dbReference type="InterPro" id="IPR027417">
    <property type="entry name" value="P-loop_NTPase"/>
</dbReference>
<keyword evidence="4" id="KW-0227">DNA damage</keyword>
<evidence type="ECO:0000256" key="4">
    <source>
        <dbReference type="ARBA" id="ARBA00022763"/>
    </source>
</evidence>